<evidence type="ECO:0000256" key="8">
    <source>
        <dbReference type="ARBA" id="ARBA00025330"/>
    </source>
</evidence>
<dbReference type="SUPFAM" id="SSF53335">
    <property type="entry name" value="S-adenosyl-L-methionine-dependent methyltransferases"/>
    <property type="match status" value="1"/>
</dbReference>
<dbReference type="Pfam" id="PF01135">
    <property type="entry name" value="PCMT"/>
    <property type="match status" value="1"/>
</dbReference>
<protein>
    <recommendedName>
        <fullName evidence="3">protein-L-isoaspartate(D-aspartate) O-methyltransferase</fullName>
        <ecNumber evidence="3">2.1.1.77</ecNumber>
    </recommendedName>
</protein>
<comment type="similarity">
    <text evidence="2">Belongs to the methyltransferase superfamily. L-isoaspartyl/D-aspartyl protein methyltransferase family.</text>
</comment>
<dbReference type="Gene3D" id="3.40.50.150">
    <property type="entry name" value="Vaccinia Virus protein VP39"/>
    <property type="match status" value="1"/>
</dbReference>
<dbReference type="GO" id="GO:0005737">
    <property type="term" value="C:cytoplasm"/>
    <property type="evidence" value="ECO:0007669"/>
    <property type="project" value="UniProtKB-SubCell"/>
</dbReference>
<name>A0ABD6D8U6_9EURY</name>
<dbReference type="InterPro" id="IPR029063">
    <property type="entry name" value="SAM-dependent_MTases_sf"/>
</dbReference>
<comment type="caution">
    <text evidence="10">The sequence shown here is derived from an EMBL/GenBank/DDBJ whole genome shotgun (WGS) entry which is preliminary data.</text>
</comment>
<sequence>MDRETLRADMVDGLEYSLDQPLDPILVDALQTVPHHEFTEPETDGDSPGSRSLQPQLVARLLLALDAEPDHETLIVGAGVGYTAAALAEIVGGRHVHAIDIDRQLVSVARQNLQSTGYDEVLVDRRDGATGLPEYAPFDRILLECAVVEPPRALVDQLAPGGRLVVPRGTTSQTLVAFDRDHDNGAIQETGQFGAVRFRPMLVDGEQASSPVRNRTEREDTEFDQQGYFAPAGWEYEWLDWDERL</sequence>
<dbReference type="EC" id="2.1.1.77" evidence="3"/>
<proteinExistence type="inferred from homology"/>
<comment type="function">
    <text evidence="8">Catalyzes the methyl esterification of L-isoaspartyl residues in peptides and proteins that result from spontaneous decomposition of normal L-aspartyl and L-asparaginyl residues. It plays a role in the repair and/or degradation of damaged proteins.</text>
</comment>
<dbReference type="GO" id="GO:0004719">
    <property type="term" value="F:protein-L-isoaspartate (D-aspartate) O-methyltransferase activity"/>
    <property type="evidence" value="ECO:0007669"/>
    <property type="project" value="UniProtKB-EC"/>
</dbReference>
<keyword evidence="5" id="KW-0489">Methyltransferase</keyword>
<comment type="subcellular location">
    <subcellularLocation>
        <location evidence="1">Cytoplasm</location>
    </subcellularLocation>
</comment>
<evidence type="ECO:0000256" key="6">
    <source>
        <dbReference type="ARBA" id="ARBA00022679"/>
    </source>
</evidence>
<evidence type="ECO:0000256" key="2">
    <source>
        <dbReference type="ARBA" id="ARBA00005369"/>
    </source>
</evidence>
<evidence type="ECO:0000256" key="9">
    <source>
        <dbReference type="ARBA" id="ARBA00029295"/>
    </source>
</evidence>
<comment type="catalytic activity">
    <reaction evidence="9">
        <text>[protein]-L-isoaspartate + S-adenosyl-L-methionine = [protein]-L-isoaspartate alpha-methyl ester + S-adenosyl-L-homocysteine</text>
        <dbReference type="Rhea" id="RHEA:12705"/>
        <dbReference type="Rhea" id="RHEA-COMP:12143"/>
        <dbReference type="Rhea" id="RHEA-COMP:12144"/>
        <dbReference type="ChEBI" id="CHEBI:57856"/>
        <dbReference type="ChEBI" id="CHEBI:59789"/>
        <dbReference type="ChEBI" id="CHEBI:90596"/>
        <dbReference type="ChEBI" id="CHEBI:90598"/>
        <dbReference type="EC" id="2.1.1.77"/>
    </reaction>
</comment>
<keyword evidence="6" id="KW-0808">Transferase</keyword>
<dbReference type="EMBL" id="JBHUDM010000001">
    <property type="protein sequence ID" value="MFD1641401.1"/>
    <property type="molecule type" value="Genomic_DNA"/>
</dbReference>
<organism evidence="10 11">
    <name type="scientific">Halohasta litorea</name>
    <dbReference type="NCBI Taxonomy" id="869891"/>
    <lineage>
        <taxon>Archaea</taxon>
        <taxon>Methanobacteriati</taxon>
        <taxon>Methanobacteriota</taxon>
        <taxon>Stenosarchaea group</taxon>
        <taxon>Halobacteria</taxon>
        <taxon>Halobacteriales</taxon>
        <taxon>Haloferacaceae</taxon>
        <taxon>Halohasta</taxon>
    </lineage>
</organism>
<accession>A0ABD6D8U6</accession>
<dbReference type="PANTHER" id="PTHR11579:SF0">
    <property type="entry name" value="PROTEIN-L-ISOASPARTATE(D-ASPARTATE) O-METHYLTRANSFERASE"/>
    <property type="match status" value="1"/>
</dbReference>
<dbReference type="PANTHER" id="PTHR11579">
    <property type="entry name" value="PROTEIN-L-ISOASPARTATE O-METHYLTRANSFERASE"/>
    <property type="match status" value="1"/>
</dbReference>
<evidence type="ECO:0000313" key="10">
    <source>
        <dbReference type="EMBL" id="MFD1641401.1"/>
    </source>
</evidence>
<dbReference type="CDD" id="cd02440">
    <property type="entry name" value="AdoMet_MTases"/>
    <property type="match status" value="1"/>
</dbReference>
<dbReference type="GO" id="GO:0032259">
    <property type="term" value="P:methylation"/>
    <property type="evidence" value="ECO:0007669"/>
    <property type="project" value="UniProtKB-KW"/>
</dbReference>
<dbReference type="RefSeq" id="WP_256395101.1">
    <property type="nucleotide sequence ID" value="NZ_JANHDJ010000001.1"/>
</dbReference>
<evidence type="ECO:0000256" key="4">
    <source>
        <dbReference type="ARBA" id="ARBA00022490"/>
    </source>
</evidence>
<dbReference type="Proteomes" id="UP001597052">
    <property type="component" value="Unassembled WGS sequence"/>
</dbReference>
<keyword evidence="7" id="KW-0949">S-adenosyl-L-methionine</keyword>
<keyword evidence="4" id="KW-0963">Cytoplasm</keyword>
<keyword evidence="11" id="KW-1185">Reference proteome</keyword>
<evidence type="ECO:0000256" key="3">
    <source>
        <dbReference type="ARBA" id="ARBA00011890"/>
    </source>
</evidence>
<evidence type="ECO:0000256" key="5">
    <source>
        <dbReference type="ARBA" id="ARBA00022603"/>
    </source>
</evidence>
<gene>
    <name evidence="10" type="ORF">ACFSBW_05865</name>
</gene>
<evidence type="ECO:0000256" key="7">
    <source>
        <dbReference type="ARBA" id="ARBA00022691"/>
    </source>
</evidence>
<evidence type="ECO:0000313" key="11">
    <source>
        <dbReference type="Proteomes" id="UP001597052"/>
    </source>
</evidence>
<dbReference type="AlphaFoldDB" id="A0ABD6D8U6"/>
<dbReference type="InterPro" id="IPR000682">
    <property type="entry name" value="PCMT"/>
</dbReference>
<reference evidence="10 11" key="1">
    <citation type="journal article" date="2019" name="Int. J. Syst. Evol. Microbiol.">
        <title>The Global Catalogue of Microorganisms (GCM) 10K type strain sequencing project: providing services to taxonomists for standard genome sequencing and annotation.</title>
        <authorList>
            <consortium name="The Broad Institute Genomics Platform"/>
            <consortium name="The Broad Institute Genome Sequencing Center for Infectious Disease"/>
            <person name="Wu L."/>
            <person name="Ma J."/>
        </authorList>
    </citation>
    <scope>NUCLEOTIDE SEQUENCE [LARGE SCALE GENOMIC DNA]</scope>
    <source>
        <strain evidence="10 11">CGMCC 1.10593</strain>
    </source>
</reference>
<evidence type="ECO:0000256" key="1">
    <source>
        <dbReference type="ARBA" id="ARBA00004496"/>
    </source>
</evidence>